<dbReference type="PATRIC" id="fig|1566026.4.peg.2562"/>
<accession>A0A0L8AP84</accession>
<keyword evidence="2" id="KW-1185">Reference proteome</keyword>
<name>A0A0L8AP84_9BACT</name>
<dbReference type="EMBL" id="JSVA01000004">
    <property type="protein sequence ID" value="KOF04144.1"/>
    <property type="molecule type" value="Genomic_DNA"/>
</dbReference>
<comment type="caution">
    <text evidence="1">The sequence shown here is derived from an EMBL/GenBank/DDBJ whole genome shotgun (WGS) entry which is preliminary data.</text>
</comment>
<dbReference type="RefSeq" id="WP_053222382.1">
    <property type="nucleotide sequence ID" value="NZ_JSVA01000004.1"/>
</dbReference>
<evidence type="ECO:0000313" key="1">
    <source>
        <dbReference type="EMBL" id="KOF04144.1"/>
    </source>
</evidence>
<evidence type="ECO:0000313" key="2">
    <source>
        <dbReference type="Proteomes" id="UP000036908"/>
    </source>
</evidence>
<dbReference type="Proteomes" id="UP000036908">
    <property type="component" value="Unassembled WGS sequence"/>
</dbReference>
<proteinExistence type="predicted"/>
<sequence length="121" mass="13875">MLKLSELLNSFRNASDKKEEDLDLISIAIETLEQHNWDPDLSAISLMICAGGTELNDAQNQVLLELIKEKAHSQSPRVKLNDYQKIDTLVKCLERGNPDQIDLNYLRDWQIRNSQQVRVLG</sequence>
<dbReference type="OrthoDB" id="9873960at2"/>
<reference evidence="2" key="1">
    <citation type="submission" date="2014-11" db="EMBL/GenBank/DDBJ databases">
        <title>Genome sequencing of Roseivirga sp. D-25.</title>
        <authorList>
            <person name="Selvaratnam C."/>
            <person name="Thevarajoo S."/>
            <person name="Goh K.M."/>
            <person name="Eee R."/>
            <person name="Chan K.-G."/>
            <person name="Chong C.S."/>
        </authorList>
    </citation>
    <scope>NUCLEOTIDE SEQUENCE [LARGE SCALE GENOMIC DNA]</scope>
    <source>
        <strain evidence="2">D-25</strain>
    </source>
</reference>
<dbReference type="AlphaFoldDB" id="A0A0L8AP84"/>
<protein>
    <submittedName>
        <fullName evidence="1">Uncharacterized protein</fullName>
    </submittedName>
</protein>
<gene>
    <name evidence="1" type="ORF">OB69_03965</name>
</gene>
<organism evidence="1 2">
    <name type="scientific">Roseivirga seohaensis subsp. aquiponti</name>
    <dbReference type="NCBI Taxonomy" id="1566026"/>
    <lineage>
        <taxon>Bacteria</taxon>
        <taxon>Pseudomonadati</taxon>
        <taxon>Bacteroidota</taxon>
        <taxon>Cytophagia</taxon>
        <taxon>Cytophagales</taxon>
        <taxon>Roseivirgaceae</taxon>
        <taxon>Roseivirga</taxon>
    </lineage>
</organism>